<dbReference type="SUPFAM" id="SSF81383">
    <property type="entry name" value="F-box domain"/>
    <property type="match status" value="1"/>
</dbReference>
<comment type="caution">
    <text evidence="2">The sequence shown here is derived from an EMBL/GenBank/DDBJ whole genome shotgun (WGS) entry which is preliminary data.</text>
</comment>
<gene>
    <name evidence="2" type="ORF">F5878DRAFT_619634</name>
</gene>
<dbReference type="EMBL" id="MU806183">
    <property type="protein sequence ID" value="KAJ3838424.1"/>
    <property type="molecule type" value="Genomic_DNA"/>
</dbReference>
<dbReference type="Gene3D" id="1.20.1280.50">
    <property type="match status" value="1"/>
</dbReference>
<reference evidence="2" key="1">
    <citation type="submission" date="2022-08" db="EMBL/GenBank/DDBJ databases">
        <authorList>
            <consortium name="DOE Joint Genome Institute"/>
            <person name="Min B."/>
            <person name="Riley R."/>
            <person name="Sierra-Patev S."/>
            <person name="Naranjo-Ortiz M."/>
            <person name="Looney B."/>
            <person name="Konkel Z."/>
            <person name="Slot J.C."/>
            <person name="Sakamoto Y."/>
            <person name="Steenwyk J.L."/>
            <person name="Rokas A."/>
            <person name="Carro J."/>
            <person name="Camarero S."/>
            <person name="Ferreira P."/>
            <person name="Molpeceres G."/>
            <person name="Ruiz-Duenas F.J."/>
            <person name="Serrano A."/>
            <person name="Henrissat B."/>
            <person name="Drula E."/>
            <person name="Hughes K.W."/>
            <person name="Mata J.L."/>
            <person name="Ishikawa N.K."/>
            <person name="Vargas-Isla R."/>
            <person name="Ushijima S."/>
            <person name="Smith C.A."/>
            <person name="Ahrendt S."/>
            <person name="Andreopoulos W."/>
            <person name="He G."/>
            <person name="Labutti K."/>
            <person name="Lipzen A."/>
            <person name="Ng V."/>
            <person name="Sandor L."/>
            <person name="Barry K."/>
            <person name="Martinez A.T."/>
            <person name="Xiao Y."/>
            <person name="Gibbons J.G."/>
            <person name="Terashima K."/>
            <person name="Hibbett D.S."/>
            <person name="Grigoriev I.V."/>
        </authorList>
    </citation>
    <scope>NUCLEOTIDE SEQUENCE</scope>
    <source>
        <strain evidence="2">TFB9207</strain>
    </source>
</reference>
<dbReference type="Pfam" id="PF12937">
    <property type="entry name" value="F-box-like"/>
    <property type="match status" value="1"/>
</dbReference>
<dbReference type="AlphaFoldDB" id="A0AA38UE85"/>
<dbReference type="PROSITE" id="PS50181">
    <property type="entry name" value="FBOX"/>
    <property type="match status" value="1"/>
</dbReference>
<dbReference type="Proteomes" id="UP001163846">
    <property type="component" value="Unassembled WGS sequence"/>
</dbReference>
<evidence type="ECO:0000313" key="3">
    <source>
        <dbReference type="Proteomes" id="UP001163846"/>
    </source>
</evidence>
<keyword evidence="3" id="KW-1185">Reference proteome</keyword>
<proteinExistence type="predicted"/>
<evidence type="ECO:0000313" key="2">
    <source>
        <dbReference type="EMBL" id="KAJ3838424.1"/>
    </source>
</evidence>
<sequence length="543" mass="61967">MSTSNVTWSTDSKLLEVLPTELIIDILEELDAISLLECRLVCRKFRDMIAEAARLTYKIELAIAEQEDGTNHNLGTKKKLELLRNWQARWTELDWSSETRYPMARAGLWELFGNVLAQNTMDGSFAFVQLPSESRGIPERIWTVKPDTPAEVRDFGIDPSQDLLVLIDIPRWVAGRDAHHRIYIRTMSTAKKHPLASGPGLIEHPRFTFDLGTSYSIKISSDNLAIFFRRSLMDSSNEFVIWDWRTGRKKLHLIDHEMESFCLLSERHVLLSVISDTPEGYDQAGLLVVDFEQEGSVEQTLLSISHCFKFSLPALHTSTRLRSFAISSDPSPSWVPRDDILPSFHKARDSQLLVVSIWVQTDSLRHLTLLVPRDILLPPKLGRMIDPHSSLTWEAWGPQGTRITERFTRDPSFEVWACHNYGTKFVLSECSDRTDLSFALQVFDFNQKALRNAITQGQRVSGKFDVMDMDFLEYDTSFCITAPTIFPAGEIFEEEVRTSLPFRWIAKSMPSIHPNAAVMCSEDSIVVVEDSPEDTNTYRVFSI</sequence>
<dbReference type="CDD" id="cd09917">
    <property type="entry name" value="F-box_SF"/>
    <property type="match status" value="1"/>
</dbReference>
<organism evidence="2 3">
    <name type="scientific">Lentinula raphanica</name>
    <dbReference type="NCBI Taxonomy" id="153919"/>
    <lineage>
        <taxon>Eukaryota</taxon>
        <taxon>Fungi</taxon>
        <taxon>Dikarya</taxon>
        <taxon>Basidiomycota</taxon>
        <taxon>Agaricomycotina</taxon>
        <taxon>Agaricomycetes</taxon>
        <taxon>Agaricomycetidae</taxon>
        <taxon>Agaricales</taxon>
        <taxon>Marasmiineae</taxon>
        <taxon>Omphalotaceae</taxon>
        <taxon>Lentinula</taxon>
    </lineage>
</organism>
<accession>A0AA38UE85</accession>
<evidence type="ECO:0000259" key="1">
    <source>
        <dbReference type="PROSITE" id="PS50181"/>
    </source>
</evidence>
<dbReference type="InterPro" id="IPR036047">
    <property type="entry name" value="F-box-like_dom_sf"/>
</dbReference>
<dbReference type="SUPFAM" id="SSF82171">
    <property type="entry name" value="DPP6 N-terminal domain-like"/>
    <property type="match status" value="1"/>
</dbReference>
<protein>
    <recommendedName>
        <fullName evidence="1">F-box domain-containing protein</fullName>
    </recommendedName>
</protein>
<dbReference type="InterPro" id="IPR001810">
    <property type="entry name" value="F-box_dom"/>
</dbReference>
<feature type="domain" description="F-box" evidence="1">
    <location>
        <begin position="12"/>
        <end position="59"/>
    </location>
</feature>
<dbReference type="SMART" id="SM00256">
    <property type="entry name" value="FBOX"/>
    <property type="match status" value="1"/>
</dbReference>
<name>A0AA38UE85_9AGAR</name>